<keyword evidence="4 6" id="KW-1133">Transmembrane helix</keyword>
<evidence type="ECO:0000256" key="5">
    <source>
        <dbReference type="ARBA" id="ARBA00023136"/>
    </source>
</evidence>
<dbReference type="Proteomes" id="UP000606921">
    <property type="component" value="Unassembled WGS sequence"/>
</dbReference>
<comment type="caution">
    <text evidence="8">The sequence shown here is derived from an EMBL/GenBank/DDBJ whole genome shotgun (WGS) entry which is preliminary data.</text>
</comment>
<dbReference type="RefSeq" id="WP_142590750.1">
    <property type="nucleotide sequence ID" value="NZ_CABFWF030000001.1"/>
</dbReference>
<keyword evidence="3 6" id="KW-0812">Transmembrane</keyword>
<dbReference type="InterPro" id="IPR020846">
    <property type="entry name" value="MFS_dom"/>
</dbReference>
<gene>
    <name evidence="8" type="ORF">REJC140_00084</name>
</gene>
<evidence type="ECO:0000313" key="9">
    <source>
        <dbReference type="Proteomes" id="UP000606921"/>
    </source>
</evidence>
<dbReference type="PRINTS" id="PR01035">
    <property type="entry name" value="TCRTETA"/>
</dbReference>
<evidence type="ECO:0000256" key="1">
    <source>
        <dbReference type="ARBA" id="ARBA00004651"/>
    </source>
</evidence>
<dbReference type="PROSITE" id="PS50850">
    <property type="entry name" value="MFS"/>
    <property type="match status" value="1"/>
</dbReference>
<proteinExistence type="predicted"/>
<evidence type="ECO:0000256" key="2">
    <source>
        <dbReference type="ARBA" id="ARBA00022475"/>
    </source>
</evidence>
<feature type="transmembrane region" description="Helical" evidence="6">
    <location>
        <begin position="338"/>
        <end position="359"/>
    </location>
</feature>
<dbReference type="Gene3D" id="1.20.1250.20">
    <property type="entry name" value="MFS general substrate transporter like domains"/>
    <property type="match status" value="1"/>
</dbReference>
<protein>
    <submittedName>
        <fullName evidence="8">MFS transporter</fullName>
    </submittedName>
</protein>
<dbReference type="PANTHER" id="PTHR43124">
    <property type="entry name" value="PURINE EFFLUX PUMP PBUE"/>
    <property type="match status" value="1"/>
</dbReference>
<comment type="subcellular location">
    <subcellularLocation>
        <location evidence="1">Cell membrane</location>
        <topology evidence="1">Multi-pass membrane protein</topology>
    </subcellularLocation>
</comment>
<keyword evidence="2" id="KW-1003">Cell membrane</keyword>
<dbReference type="Pfam" id="PF07690">
    <property type="entry name" value="MFS_1"/>
    <property type="match status" value="1"/>
</dbReference>
<evidence type="ECO:0000256" key="4">
    <source>
        <dbReference type="ARBA" id="ARBA00022989"/>
    </source>
</evidence>
<feature type="domain" description="Major facilitator superfamily (MFS) profile" evidence="7">
    <location>
        <begin position="7"/>
        <end position="389"/>
    </location>
</feature>
<sequence>MSTRWSQVTIAVLGGAAAALHVGKVPPALPLLRQEMNLDLVSAGWLMGLVSLMGGLLGLMLGRVADRITHRRAMLLSLSLLTAGSFAGAFSRSAALLFASRVVEGIGLILAVVAAPALITAATDLKDRGLAFSAWAGWLPAGVGGMMLVSPGLLPNFGWRGAWIAAGLATLVPLIALLVSSPDAAPRRLHDAPSLVEGVRSTLSQSTSWLLGGMFLLYSLSFMSVFGFLPTMLIEEAGLGLGTASMMTATAVLSNIPGNFTGGLLLRRGAKRWALVVVAFTTLTLCAFVVFHPGLPLAARYPAALLYAGAGGLLPAAIMSALPAYAPRRDLVSTISGFVMQGTNMGQFLGPLLLASIVSAMGWPAAPYFVATTGVLGIVLALAFRGREIP</sequence>
<feature type="transmembrane region" description="Helical" evidence="6">
    <location>
        <begin position="105"/>
        <end position="123"/>
    </location>
</feature>
<feature type="transmembrane region" description="Helical" evidence="6">
    <location>
        <begin position="161"/>
        <end position="179"/>
    </location>
</feature>
<dbReference type="SUPFAM" id="SSF103473">
    <property type="entry name" value="MFS general substrate transporter"/>
    <property type="match status" value="1"/>
</dbReference>
<evidence type="ECO:0000256" key="6">
    <source>
        <dbReference type="SAM" id="Phobius"/>
    </source>
</evidence>
<dbReference type="InterPro" id="IPR036259">
    <property type="entry name" value="MFS_trans_sf"/>
</dbReference>
<feature type="transmembrane region" description="Helical" evidence="6">
    <location>
        <begin position="73"/>
        <end position="99"/>
    </location>
</feature>
<evidence type="ECO:0000259" key="7">
    <source>
        <dbReference type="PROSITE" id="PS50850"/>
    </source>
</evidence>
<feature type="transmembrane region" description="Helical" evidence="6">
    <location>
        <begin position="273"/>
        <end position="292"/>
    </location>
</feature>
<feature type="transmembrane region" description="Helical" evidence="6">
    <location>
        <begin position="365"/>
        <end position="384"/>
    </location>
</feature>
<reference evidence="8 9" key="1">
    <citation type="submission" date="2020-11" db="EMBL/GenBank/DDBJ databases">
        <authorList>
            <person name="Lassalle F."/>
        </authorList>
    </citation>
    <scope>NUCLEOTIDE SEQUENCE [LARGE SCALE GENOMIC DNA]</scope>
    <source>
        <strain evidence="8 9">JC140</strain>
    </source>
</reference>
<organism evidence="8 9">
    <name type="scientific">Pseudorhizobium endolithicum</name>
    <dbReference type="NCBI Taxonomy" id="1191678"/>
    <lineage>
        <taxon>Bacteria</taxon>
        <taxon>Pseudomonadati</taxon>
        <taxon>Pseudomonadota</taxon>
        <taxon>Alphaproteobacteria</taxon>
        <taxon>Hyphomicrobiales</taxon>
        <taxon>Rhizobiaceae</taxon>
        <taxon>Rhizobium/Agrobacterium group</taxon>
        <taxon>Pseudorhizobium</taxon>
    </lineage>
</organism>
<keyword evidence="5 6" id="KW-0472">Membrane</keyword>
<keyword evidence="9" id="KW-1185">Reference proteome</keyword>
<dbReference type="InterPro" id="IPR050189">
    <property type="entry name" value="MFS_Efflux_Transporters"/>
</dbReference>
<accession>A0ABM8PCE9</accession>
<feature type="transmembrane region" description="Helical" evidence="6">
    <location>
        <begin position="209"/>
        <end position="229"/>
    </location>
</feature>
<evidence type="ECO:0000313" key="8">
    <source>
        <dbReference type="EMBL" id="CAD7023073.1"/>
    </source>
</evidence>
<name>A0ABM8PCE9_9HYPH</name>
<dbReference type="InterPro" id="IPR011701">
    <property type="entry name" value="MFS"/>
</dbReference>
<dbReference type="PANTHER" id="PTHR43124:SF3">
    <property type="entry name" value="CHLORAMPHENICOL EFFLUX PUMP RV0191"/>
    <property type="match status" value="1"/>
</dbReference>
<dbReference type="EMBL" id="CABFWF030000001">
    <property type="protein sequence ID" value="CAD7023073.1"/>
    <property type="molecule type" value="Genomic_DNA"/>
</dbReference>
<feature type="transmembrane region" description="Helical" evidence="6">
    <location>
        <begin position="130"/>
        <end position="149"/>
    </location>
</feature>
<feature type="transmembrane region" description="Helical" evidence="6">
    <location>
        <begin position="42"/>
        <end position="61"/>
    </location>
</feature>
<feature type="transmembrane region" description="Helical" evidence="6">
    <location>
        <begin position="241"/>
        <end position="266"/>
    </location>
</feature>
<dbReference type="InterPro" id="IPR001958">
    <property type="entry name" value="Tet-R_TetA/multi-R_MdtG-like"/>
</dbReference>
<evidence type="ECO:0000256" key="3">
    <source>
        <dbReference type="ARBA" id="ARBA00022692"/>
    </source>
</evidence>
<feature type="transmembrane region" description="Helical" evidence="6">
    <location>
        <begin position="304"/>
        <end position="326"/>
    </location>
</feature>